<dbReference type="SUPFAM" id="SSF101898">
    <property type="entry name" value="NHL repeat"/>
    <property type="match status" value="1"/>
</dbReference>
<sequence>MIIFQKKLNQGIMKTFLTFLSLLLFTGMGFAFTTPNNSLTEDFIEGNPEVKSVNALTFGPEGILFIGDSRQAAIIAVDTKDNKSMQAPESVDLKNVDELIAAMVGTTADDIVIQDMAVNPISKKIYLAVHRQDGLPMLVTTNGTKLEHFPLDKVSYSKSVLKKAVGEDAKDRRGRSLREWAISDLAFHGGQVMVSGLANEEFSSAFHAIPFPFKEKQELSTLEIYHAAHGRYETYAPIKTFMPYEMAGKSYLVASYTCTPLVIFPMDELKPGKHTKGKTVAELGNRNTPLDIVSFKKDGKPYLLLANSSRALMRIDPSEIASFDDYLTEPVEGNSTTAGVDFVALPYVNVLQMDKISDDQIVMLQRTADGSLNLHMQSAGRL</sequence>
<keyword evidence="2" id="KW-1185">Reference proteome</keyword>
<evidence type="ECO:0000313" key="2">
    <source>
        <dbReference type="Proteomes" id="UP000223913"/>
    </source>
</evidence>
<proteinExistence type="predicted"/>
<reference evidence="1 2" key="1">
    <citation type="submission" date="2017-10" db="EMBL/GenBank/DDBJ databases">
        <title>The draft genome sequence of Lewinella nigricans NBRC 102662.</title>
        <authorList>
            <person name="Wang K."/>
        </authorList>
    </citation>
    <scope>NUCLEOTIDE SEQUENCE [LARGE SCALE GENOMIC DNA]</scope>
    <source>
        <strain evidence="1 2">NBRC 102662</strain>
    </source>
</reference>
<protein>
    <submittedName>
        <fullName evidence="1">Uncharacterized protein</fullName>
    </submittedName>
</protein>
<evidence type="ECO:0000313" key="1">
    <source>
        <dbReference type="EMBL" id="PHN04263.1"/>
    </source>
</evidence>
<gene>
    <name evidence="1" type="ORF">CRP01_22130</name>
</gene>
<dbReference type="EMBL" id="PDUD01000026">
    <property type="protein sequence ID" value="PHN04263.1"/>
    <property type="molecule type" value="Genomic_DNA"/>
</dbReference>
<comment type="caution">
    <text evidence="1">The sequence shown here is derived from an EMBL/GenBank/DDBJ whole genome shotgun (WGS) entry which is preliminary data.</text>
</comment>
<dbReference type="AlphaFoldDB" id="A0A2D0N903"/>
<organism evidence="1 2">
    <name type="scientific">Flavilitoribacter nigricans (strain ATCC 23147 / DSM 23189 / NBRC 102662 / NCIMB 1420 / SS-2)</name>
    <name type="common">Lewinella nigricans</name>
    <dbReference type="NCBI Taxonomy" id="1122177"/>
    <lineage>
        <taxon>Bacteria</taxon>
        <taxon>Pseudomonadati</taxon>
        <taxon>Bacteroidota</taxon>
        <taxon>Saprospiria</taxon>
        <taxon>Saprospirales</taxon>
        <taxon>Lewinellaceae</taxon>
        <taxon>Flavilitoribacter</taxon>
    </lineage>
</organism>
<dbReference type="Proteomes" id="UP000223913">
    <property type="component" value="Unassembled WGS sequence"/>
</dbReference>
<accession>A0A2D0N903</accession>
<name>A0A2D0N903_FLAN2</name>